<dbReference type="PANTHER" id="PTHR36930">
    <property type="entry name" value="METAL-SULFUR CLUSTER BIOSYNTHESIS PROTEINS YUAD-RELATED"/>
    <property type="match status" value="1"/>
</dbReference>
<dbReference type="SUPFAM" id="SSF50800">
    <property type="entry name" value="PK beta-barrel domain-like"/>
    <property type="match status" value="1"/>
</dbReference>
<evidence type="ECO:0000313" key="2">
    <source>
        <dbReference type="EMBL" id="KAL2630260.1"/>
    </source>
</evidence>
<dbReference type="PANTHER" id="PTHR36930:SF1">
    <property type="entry name" value="MOSC DOMAIN-CONTAINING PROTEIN"/>
    <property type="match status" value="1"/>
</dbReference>
<evidence type="ECO:0000259" key="1">
    <source>
        <dbReference type="PROSITE" id="PS51340"/>
    </source>
</evidence>
<sequence>MGASVAAVSIKKEGLISKENQKSIRLITGEGVAEDAHCGEKVQHIYSKKVDPNQPNLRQVHLIHSELHDELKTAGFKVGPGQMGENVTTRGIDLLSLPLGTRLLIGSGAVLQVTGIREACSKLNTIQKGLLKAVQYSDGQGNMVRKAGIMSIVVQGAEIRPGDEIQVELPAYPHEPLPALS</sequence>
<accession>A0ABD1YHW3</accession>
<feature type="domain" description="MOSC" evidence="1">
    <location>
        <begin position="19"/>
        <end position="168"/>
    </location>
</feature>
<dbReference type="Gene3D" id="2.40.33.20">
    <property type="entry name" value="PK beta-barrel domain-like"/>
    <property type="match status" value="1"/>
</dbReference>
<dbReference type="Proteomes" id="UP001605036">
    <property type="component" value="Unassembled WGS sequence"/>
</dbReference>
<keyword evidence="3" id="KW-1185">Reference proteome</keyword>
<reference evidence="2 3" key="1">
    <citation type="submission" date="2024-09" db="EMBL/GenBank/DDBJ databases">
        <title>Chromosome-scale assembly of Riccia fluitans.</title>
        <authorList>
            <person name="Paukszto L."/>
            <person name="Sawicki J."/>
            <person name="Karawczyk K."/>
            <person name="Piernik-Szablinska J."/>
            <person name="Szczecinska M."/>
            <person name="Mazdziarz M."/>
        </authorList>
    </citation>
    <scope>NUCLEOTIDE SEQUENCE [LARGE SCALE GENOMIC DNA]</scope>
    <source>
        <strain evidence="2">Rf_01</strain>
        <tissue evidence="2">Aerial parts of the thallus</tissue>
    </source>
</reference>
<comment type="caution">
    <text evidence="2">The sequence shown here is derived from an EMBL/GenBank/DDBJ whole genome shotgun (WGS) entry which is preliminary data.</text>
</comment>
<organism evidence="2 3">
    <name type="scientific">Riccia fluitans</name>
    <dbReference type="NCBI Taxonomy" id="41844"/>
    <lineage>
        <taxon>Eukaryota</taxon>
        <taxon>Viridiplantae</taxon>
        <taxon>Streptophyta</taxon>
        <taxon>Embryophyta</taxon>
        <taxon>Marchantiophyta</taxon>
        <taxon>Marchantiopsida</taxon>
        <taxon>Marchantiidae</taxon>
        <taxon>Marchantiales</taxon>
        <taxon>Ricciaceae</taxon>
        <taxon>Riccia</taxon>
    </lineage>
</organism>
<dbReference type="InterPro" id="IPR011037">
    <property type="entry name" value="Pyrv_Knase-like_insert_dom_sf"/>
</dbReference>
<gene>
    <name evidence="2" type="ORF">R1flu_014946</name>
</gene>
<dbReference type="AlphaFoldDB" id="A0ABD1YHW3"/>
<dbReference type="EMBL" id="JBHFFA010000004">
    <property type="protein sequence ID" value="KAL2630260.1"/>
    <property type="molecule type" value="Genomic_DNA"/>
</dbReference>
<dbReference type="GO" id="GO:0032787">
    <property type="term" value="P:monocarboxylic acid metabolic process"/>
    <property type="evidence" value="ECO:0007669"/>
    <property type="project" value="UniProtKB-ARBA"/>
</dbReference>
<evidence type="ECO:0000313" key="3">
    <source>
        <dbReference type="Proteomes" id="UP001605036"/>
    </source>
</evidence>
<dbReference type="PROSITE" id="PS51340">
    <property type="entry name" value="MOSC"/>
    <property type="match status" value="1"/>
</dbReference>
<proteinExistence type="predicted"/>
<dbReference type="InterPro" id="IPR005302">
    <property type="entry name" value="MoCF_Sase_C"/>
</dbReference>
<protein>
    <recommendedName>
        <fullName evidence="1">MOSC domain-containing protein</fullName>
    </recommendedName>
</protein>
<dbReference type="InterPro" id="IPR052716">
    <property type="entry name" value="MOSC_domain"/>
</dbReference>
<name>A0ABD1YHW3_9MARC</name>
<dbReference type="Pfam" id="PF03473">
    <property type="entry name" value="MOSC"/>
    <property type="match status" value="1"/>
</dbReference>